<sequence length="138" mass="15346">MSAYSSYAASAPNKLQYFVGSRGGVAAVRSYAIENICAEFGVTVIRLPPYHCFFNPIEMCWSQMKGHLTKLGKPTDALQTDAGLDGLRDHVAVQEAVRPRRVEEEVAKSPWISTTTWVTVVKFGPQTNPRPLMRTCLR</sequence>
<name>A0A0C2GY74_9BILA</name>
<organism evidence="1 2">
    <name type="scientific">Ancylostoma duodenale</name>
    <dbReference type="NCBI Taxonomy" id="51022"/>
    <lineage>
        <taxon>Eukaryota</taxon>
        <taxon>Metazoa</taxon>
        <taxon>Ecdysozoa</taxon>
        <taxon>Nematoda</taxon>
        <taxon>Chromadorea</taxon>
        <taxon>Rhabditida</taxon>
        <taxon>Rhabditina</taxon>
        <taxon>Rhabditomorpha</taxon>
        <taxon>Strongyloidea</taxon>
        <taxon>Ancylostomatidae</taxon>
        <taxon>Ancylostomatinae</taxon>
        <taxon>Ancylostoma</taxon>
    </lineage>
</organism>
<proteinExistence type="predicted"/>
<dbReference type="OrthoDB" id="5869578at2759"/>
<evidence type="ECO:0008006" key="3">
    <source>
        <dbReference type="Google" id="ProtNLM"/>
    </source>
</evidence>
<dbReference type="InterPro" id="IPR036397">
    <property type="entry name" value="RNaseH_sf"/>
</dbReference>
<evidence type="ECO:0000313" key="2">
    <source>
        <dbReference type="Proteomes" id="UP000054047"/>
    </source>
</evidence>
<dbReference type="PANTHER" id="PTHR33939">
    <property type="entry name" value="PROTEIN CBG22215"/>
    <property type="match status" value="1"/>
</dbReference>
<protein>
    <recommendedName>
        <fullName evidence="3">Tc1-like transposase DDE domain-containing protein</fullName>
    </recommendedName>
</protein>
<reference evidence="1 2" key="1">
    <citation type="submission" date="2013-12" db="EMBL/GenBank/DDBJ databases">
        <title>Draft genome of the parsitic nematode Ancylostoma duodenale.</title>
        <authorList>
            <person name="Mitreva M."/>
        </authorList>
    </citation>
    <scope>NUCLEOTIDE SEQUENCE [LARGE SCALE GENOMIC DNA]</scope>
    <source>
        <strain evidence="1 2">Zhejiang</strain>
    </source>
</reference>
<accession>A0A0C2GY74</accession>
<keyword evidence="2" id="KW-1185">Reference proteome</keyword>
<dbReference type="AlphaFoldDB" id="A0A0C2GY74"/>
<dbReference type="GO" id="GO:0003676">
    <property type="term" value="F:nucleic acid binding"/>
    <property type="evidence" value="ECO:0007669"/>
    <property type="project" value="InterPro"/>
</dbReference>
<dbReference type="EMBL" id="KN727114">
    <property type="protein sequence ID" value="KIH66450.1"/>
    <property type="molecule type" value="Genomic_DNA"/>
</dbReference>
<gene>
    <name evidence="1" type="ORF">ANCDUO_03222</name>
</gene>
<evidence type="ECO:0000313" key="1">
    <source>
        <dbReference type="EMBL" id="KIH66450.1"/>
    </source>
</evidence>
<dbReference type="Proteomes" id="UP000054047">
    <property type="component" value="Unassembled WGS sequence"/>
</dbReference>
<dbReference type="PANTHER" id="PTHR33939:SF1">
    <property type="entry name" value="DUF4371 DOMAIN-CONTAINING PROTEIN"/>
    <property type="match status" value="1"/>
</dbReference>
<dbReference type="Gene3D" id="3.30.420.10">
    <property type="entry name" value="Ribonuclease H-like superfamily/Ribonuclease H"/>
    <property type="match status" value="1"/>
</dbReference>